<dbReference type="InterPro" id="IPR018490">
    <property type="entry name" value="cNMP-bd_dom_sf"/>
</dbReference>
<dbReference type="InterPro" id="IPR014710">
    <property type="entry name" value="RmlC-like_jellyroll"/>
</dbReference>
<keyword evidence="5 18" id="KW-0812">Transmembrane</keyword>
<evidence type="ECO:0000256" key="6">
    <source>
        <dbReference type="ARBA" id="ARBA00022737"/>
    </source>
</evidence>
<feature type="domain" description="PNPLA" evidence="20">
    <location>
        <begin position="852"/>
        <end position="1018"/>
    </location>
</feature>
<dbReference type="OMA" id="VICYLCY"/>
<evidence type="ECO:0000256" key="16">
    <source>
        <dbReference type="ARBA" id="ARBA00048656"/>
    </source>
</evidence>
<feature type="domain" description="Cyclic nucleotide-binding" evidence="19">
    <location>
        <begin position="186"/>
        <end position="313"/>
    </location>
</feature>
<dbReference type="SUPFAM" id="SSF51206">
    <property type="entry name" value="cAMP-binding domain-like"/>
    <property type="match status" value="3"/>
</dbReference>
<feature type="short sequence motif" description="GXGXXG" evidence="17">
    <location>
        <begin position="856"/>
        <end position="861"/>
    </location>
</feature>
<evidence type="ECO:0000256" key="17">
    <source>
        <dbReference type="PROSITE-ProRule" id="PRU01161"/>
    </source>
</evidence>
<comment type="catalytic activity">
    <reaction evidence="15">
        <text>a 1-acyl-sn-glycero-3-phosphocholine + H2O = sn-glycerol 3-phosphocholine + a fatty acid + H(+)</text>
        <dbReference type="Rhea" id="RHEA:15177"/>
        <dbReference type="ChEBI" id="CHEBI:15377"/>
        <dbReference type="ChEBI" id="CHEBI:15378"/>
        <dbReference type="ChEBI" id="CHEBI:16870"/>
        <dbReference type="ChEBI" id="CHEBI:28868"/>
        <dbReference type="ChEBI" id="CHEBI:58168"/>
        <dbReference type="EC" id="3.1.1.5"/>
    </reaction>
    <physiologicalReaction direction="left-to-right" evidence="15">
        <dbReference type="Rhea" id="RHEA:15178"/>
    </physiologicalReaction>
</comment>
<evidence type="ECO:0000259" key="19">
    <source>
        <dbReference type="PROSITE" id="PS50042"/>
    </source>
</evidence>
<evidence type="ECO:0000256" key="10">
    <source>
        <dbReference type="ARBA" id="ARBA00022989"/>
    </source>
</evidence>
<feature type="domain" description="Cyclic nucleotide-binding" evidence="19">
    <location>
        <begin position="409"/>
        <end position="493"/>
    </location>
</feature>
<keyword evidence="4" id="KW-0597">Phosphoprotein</keyword>
<reference evidence="21" key="3">
    <citation type="submission" date="2025-08" db="UniProtKB">
        <authorList>
            <consortium name="Ensembl"/>
        </authorList>
    </citation>
    <scope>IDENTIFICATION</scope>
</reference>
<evidence type="ECO:0000256" key="18">
    <source>
        <dbReference type="SAM" id="Phobius"/>
    </source>
</evidence>
<dbReference type="FunFam" id="2.60.120.10:FF:000022">
    <property type="entry name" value="Patatin like phospholipase domain containing 7"/>
    <property type="match status" value="1"/>
</dbReference>
<dbReference type="GeneTree" id="ENSGT00940000156763"/>
<dbReference type="InterPro" id="IPR050301">
    <property type="entry name" value="NTE"/>
</dbReference>
<dbReference type="FunFam" id="2.60.120.10:FF:000010">
    <property type="entry name" value="neuropathy target esterase isoform X1"/>
    <property type="match status" value="1"/>
</dbReference>
<evidence type="ECO:0000256" key="1">
    <source>
        <dbReference type="ARBA" id="ARBA00004643"/>
    </source>
</evidence>
<dbReference type="PROSITE" id="PS50042">
    <property type="entry name" value="CNMP_BINDING_3"/>
    <property type="match status" value="3"/>
</dbReference>
<dbReference type="Pfam" id="PF01734">
    <property type="entry name" value="Patatin"/>
    <property type="match status" value="1"/>
</dbReference>
<evidence type="ECO:0000259" key="20">
    <source>
        <dbReference type="PROSITE" id="PS51635"/>
    </source>
</evidence>
<dbReference type="PROSITE" id="PS51635">
    <property type="entry name" value="PNPLA"/>
    <property type="match status" value="1"/>
</dbReference>
<dbReference type="FunFam" id="2.60.120.10:FF:000012">
    <property type="entry name" value="neuropathy target esterase isoform X2"/>
    <property type="match status" value="1"/>
</dbReference>
<dbReference type="InterPro" id="IPR002641">
    <property type="entry name" value="PNPLA_dom"/>
</dbReference>
<dbReference type="CDD" id="cd00038">
    <property type="entry name" value="CAP_ED"/>
    <property type="match status" value="3"/>
</dbReference>
<dbReference type="Proteomes" id="UP000265100">
    <property type="component" value="Chromosome 7"/>
</dbReference>
<feature type="active site" description="Nucleophile" evidence="17">
    <location>
        <position position="885"/>
    </location>
</feature>
<feature type="transmembrane region" description="Helical" evidence="18">
    <location>
        <begin position="46"/>
        <end position="69"/>
    </location>
</feature>
<dbReference type="AlphaFoldDB" id="A0A3P8QRB8"/>
<dbReference type="Gene3D" id="2.60.120.10">
    <property type="entry name" value="Jelly Rolls"/>
    <property type="match status" value="3"/>
</dbReference>
<proteinExistence type="inferred from homology"/>
<comment type="catalytic activity">
    <reaction evidence="13">
        <text>1-(9Z-octadecenoyl)-sn-glycero-3-phosphocholine + H2O = sn-glycerol 3-phosphocholine + (9Z)-octadecenoate + H(+)</text>
        <dbReference type="Rhea" id="RHEA:40807"/>
        <dbReference type="ChEBI" id="CHEBI:15377"/>
        <dbReference type="ChEBI" id="CHEBI:15378"/>
        <dbReference type="ChEBI" id="CHEBI:16870"/>
        <dbReference type="ChEBI" id="CHEBI:28610"/>
        <dbReference type="ChEBI" id="CHEBI:30823"/>
    </reaction>
    <physiologicalReaction direction="left-to-right" evidence="13">
        <dbReference type="Rhea" id="RHEA:40808"/>
    </physiologicalReaction>
</comment>
<protein>
    <recommendedName>
        <fullName evidence="3">lysophospholipase</fullName>
        <ecNumber evidence="3">3.1.1.5</ecNumber>
    </recommendedName>
</protein>
<dbReference type="EC" id="3.1.1.5" evidence="3"/>
<feature type="active site" description="Proton acceptor" evidence="17">
    <location>
        <position position="1005"/>
    </location>
</feature>
<dbReference type="PANTHER" id="PTHR14226:SF23">
    <property type="entry name" value="PATATIN-LIKE PHOSPHOLIPASE DOMAIN-CONTAINING PROTEIN 7"/>
    <property type="match status" value="1"/>
</dbReference>
<dbReference type="GO" id="GO:0005789">
    <property type="term" value="C:endoplasmic reticulum membrane"/>
    <property type="evidence" value="ECO:0007669"/>
    <property type="project" value="UniProtKB-SubCell"/>
</dbReference>
<keyword evidence="7 17" id="KW-0378">Hydrolase</keyword>
<dbReference type="InterPro" id="IPR016035">
    <property type="entry name" value="Acyl_Trfase/lysoPLipase"/>
</dbReference>
<feature type="short sequence motif" description="DGA/G" evidence="17">
    <location>
        <begin position="1005"/>
        <end position="1007"/>
    </location>
</feature>
<keyword evidence="12 18" id="KW-0472">Membrane</keyword>
<reference evidence="22" key="2">
    <citation type="submission" date="2023-03" db="EMBL/GenBank/DDBJ databases">
        <authorList>
            <consortium name="Wellcome Sanger Institute Data Sharing"/>
        </authorList>
    </citation>
    <scope>NUCLEOTIDE SEQUENCE [LARGE SCALE GENOMIC DNA]</scope>
</reference>
<reference evidence="21 22" key="1">
    <citation type="submission" date="2018-05" db="EMBL/GenBank/DDBJ databases">
        <authorList>
            <person name="Datahose"/>
        </authorList>
    </citation>
    <scope>NUCLEOTIDE SEQUENCE</scope>
</reference>
<dbReference type="InterPro" id="IPR056556">
    <property type="entry name" value="NTE1_P-loop_dom"/>
</dbReference>
<dbReference type="Bgee" id="ENSACLG00000021480">
    <property type="expression patterns" value="Expressed in ovary and 6 other cell types or tissues"/>
</dbReference>
<comment type="similarity">
    <text evidence="2">Belongs to the NTE family.</text>
</comment>
<comment type="catalytic activity">
    <reaction evidence="16">
        <text>1-hexadecanoyl-sn-glycero-3-phosphocholine + H2O = sn-glycerol 3-phosphocholine + hexadecanoate + H(+)</text>
        <dbReference type="Rhea" id="RHEA:40435"/>
        <dbReference type="ChEBI" id="CHEBI:7896"/>
        <dbReference type="ChEBI" id="CHEBI:15377"/>
        <dbReference type="ChEBI" id="CHEBI:15378"/>
        <dbReference type="ChEBI" id="CHEBI:16870"/>
        <dbReference type="ChEBI" id="CHEBI:72998"/>
    </reaction>
    <physiologicalReaction direction="left-to-right" evidence="16">
        <dbReference type="Rhea" id="RHEA:40436"/>
    </physiologicalReaction>
</comment>
<evidence type="ECO:0000256" key="4">
    <source>
        <dbReference type="ARBA" id="ARBA00022553"/>
    </source>
</evidence>
<reference evidence="21" key="4">
    <citation type="submission" date="2025-09" db="UniProtKB">
        <authorList>
            <consortium name="Ensembl"/>
        </authorList>
    </citation>
    <scope>IDENTIFICATION</scope>
</reference>
<evidence type="ECO:0000256" key="7">
    <source>
        <dbReference type="ARBA" id="ARBA00022801"/>
    </source>
</evidence>
<feature type="short sequence motif" description="GXSXG" evidence="17">
    <location>
        <begin position="883"/>
        <end position="887"/>
    </location>
</feature>
<dbReference type="GO" id="GO:0016042">
    <property type="term" value="P:lipid catabolic process"/>
    <property type="evidence" value="ECO:0007669"/>
    <property type="project" value="UniProtKB-UniRule"/>
</dbReference>
<evidence type="ECO:0000256" key="9">
    <source>
        <dbReference type="ARBA" id="ARBA00022963"/>
    </source>
</evidence>
<accession>A0A3P8QRB8</accession>
<evidence type="ECO:0000313" key="21">
    <source>
        <dbReference type="Ensembl" id="ENSACLP00000031666.2"/>
    </source>
</evidence>
<evidence type="ECO:0000313" key="22">
    <source>
        <dbReference type="Proteomes" id="UP000265100"/>
    </source>
</evidence>
<organism evidence="21 22">
    <name type="scientific">Astatotilapia calliptera</name>
    <name type="common">Eastern happy</name>
    <name type="synonym">Chromis callipterus</name>
    <dbReference type="NCBI Taxonomy" id="8154"/>
    <lineage>
        <taxon>Eukaryota</taxon>
        <taxon>Metazoa</taxon>
        <taxon>Chordata</taxon>
        <taxon>Craniata</taxon>
        <taxon>Vertebrata</taxon>
        <taxon>Euteleostomi</taxon>
        <taxon>Actinopterygii</taxon>
        <taxon>Neopterygii</taxon>
        <taxon>Teleostei</taxon>
        <taxon>Neoteleostei</taxon>
        <taxon>Acanthomorphata</taxon>
        <taxon>Ovalentaria</taxon>
        <taxon>Cichlomorphae</taxon>
        <taxon>Cichliformes</taxon>
        <taxon>Cichlidae</taxon>
        <taxon>African cichlids</taxon>
        <taxon>Pseudocrenilabrinae</taxon>
        <taxon>Haplochromini</taxon>
        <taxon>Astatotilapia</taxon>
    </lineage>
</organism>
<keyword evidence="11 17" id="KW-0443">Lipid metabolism</keyword>
<name>A0A3P8QRB8_ASTCA</name>
<comment type="subcellular location">
    <subcellularLocation>
        <location evidence="1">Endoplasmic reticulum membrane</location>
        <topology evidence="1">Single-pass type III membrane protein</topology>
    </subcellularLocation>
</comment>
<evidence type="ECO:0000256" key="15">
    <source>
        <dbReference type="ARBA" id="ARBA00048454"/>
    </source>
</evidence>
<evidence type="ECO:0000256" key="12">
    <source>
        <dbReference type="ARBA" id="ARBA00023136"/>
    </source>
</evidence>
<keyword evidence="6" id="KW-0677">Repeat</keyword>
<dbReference type="PANTHER" id="PTHR14226">
    <property type="entry name" value="NEUROPATHY TARGET ESTERASE/SWISS CHEESE D.MELANOGASTER"/>
    <property type="match status" value="1"/>
</dbReference>
<dbReference type="Pfam" id="PF00027">
    <property type="entry name" value="cNMP_binding"/>
    <property type="match status" value="3"/>
</dbReference>
<comment type="catalytic activity">
    <reaction evidence="14">
        <text>1-hexadecanoyl-sn-glycero-3-phosphate + H2O = sn-glycerol 3-phosphate + hexadecanoate + H(+)</text>
        <dbReference type="Rhea" id="RHEA:49092"/>
        <dbReference type="ChEBI" id="CHEBI:7896"/>
        <dbReference type="ChEBI" id="CHEBI:15377"/>
        <dbReference type="ChEBI" id="CHEBI:15378"/>
        <dbReference type="ChEBI" id="CHEBI:57518"/>
        <dbReference type="ChEBI" id="CHEBI:57597"/>
    </reaction>
    <physiologicalReaction direction="left-to-right" evidence="14">
        <dbReference type="Rhea" id="RHEA:49093"/>
    </physiologicalReaction>
</comment>
<dbReference type="SMART" id="SM00100">
    <property type="entry name" value="cNMP"/>
    <property type="match status" value="3"/>
</dbReference>
<keyword evidence="8" id="KW-0256">Endoplasmic reticulum</keyword>
<evidence type="ECO:0000256" key="13">
    <source>
        <dbReference type="ARBA" id="ARBA00047314"/>
    </source>
</evidence>
<dbReference type="Ensembl" id="ENSACLT00000032409.2">
    <property type="protein sequence ID" value="ENSACLP00000031666.2"/>
    <property type="gene ID" value="ENSACLG00000021521.2"/>
</dbReference>
<dbReference type="Pfam" id="PF24179">
    <property type="entry name" value="NTE_Ploop"/>
    <property type="match status" value="1"/>
</dbReference>
<dbReference type="GO" id="GO:0004622">
    <property type="term" value="F:phosphatidylcholine lysophospholipase activity"/>
    <property type="evidence" value="ECO:0007669"/>
    <property type="project" value="UniProtKB-EC"/>
</dbReference>
<evidence type="ECO:0000256" key="2">
    <source>
        <dbReference type="ARBA" id="ARBA00006636"/>
    </source>
</evidence>
<evidence type="ECO:0000256" key="11">
    <source>
        <dbReference type="ARBA" id="ARBA00023098"/>
    </source>
</evidence>
<dbReference type="InterPro" id="IPR000595">
    <property type="entry name" value="cNMP-bd_dom"/>
</dbReference>
<dbReference type="FunFam" id="3.40.1090.10:FF:000001">
    <property type="entry name" value="neuropathy target esterase isoform X2"/>
    <property type="match status" value="1"/>
</dbReference>
<sequence>MLEKLECHGKDDGDLCKMASSVVTMSRTDFRARLPQFLEERMQTSMLTGVLIGAMVAVVLIGIVVLFLYRRFKHAHSDIDIYLYIYIFLVLKRDKVLFYGRKIMRKTLSSLPSPSHPSPSKQPQRIRKRTKVLNIARKILRIRRDPPTLQPKEPPPSLLEADLTEFEVQSSNLPSEVLYMLKNVRVLGHFEKPLFLELCRHMVFIELQEGESLFKPGDDDDSIYVVQDGRLELCIQENDGTESVVKDVLPGDSVHSLLSILDTITGYPAPYKTVSARAATRSTILRLPASAFESVFKKYPETLVRVIQIIMVRLQRVTFLALHNYLGLTTELFNLVGAEFVIGHLYLKKSVTMQHTPSEVFHYTDSGGHADATYLGKSSAILQAAKKDLLGLIQLQDPSLLEGRVTVHHVKAGSVVARQGDQEVSIHFVISGLLHVYQRMIDREEELRLFVTHPGELVGHLAVLTGEPLIFTVRAQRDCSFLSISKTHFYEIMRVEPKVVLNVAHAVVKRMSSFVRQIDFALDWMAVEAGRAVYRQGEKSDSTFIVLSGRLRSVIMKEDGKKELIGEYGRGDLIGVVETLTRQNRATTVHAVRDSELAKLPEGALCSIKRKFPQVVTRLIHLLGQKILQQVNGPLTGVLALHTPGSKWDAGNQASNLSTVAVLPVSEEVPLTAFTLELQHALLAIGKNGKRYGSSNLAYNHSLVHEYRLSSWLGQQEDIHRIVLYQTDYTLTPWTQRCIRQADCIIIVGLGEQDPTVGELERMLEGSAVRAQKQLVLLHREDGPAPKGTVDWLNMRSWISRHLHLACPRRVFSKRSQPKLLELYQRVFEKPADRHSDFSRLARVLTGNAIALVLGGGGARGCSQVGIMRALCEAGIPVDLIGGTSIGSLMGALYAEDRSHSRLRIRAREWAMEMTSVFRKVLDLTYPITSMFSGASFNSGINNVFKSKQIEDLWIPYFNITTDITASAMRVHTDGSLWRYVRASMSLSGYLPPLCDPKDGHLLMDGGYINNLPADVARSMGAKVVIAIDVGSRDETNLTNYGDSLSGWWLLWKRLNPLAEKVKVLNMAEIQTRLAYVCCVRQLESVKSSDYCEYIRPPIDRYRTLEFGKFDEIAEVGYQHGKTVFDVWRRSGVVEKMLKDRHQEEFHNTQSRSNVVTCPNASFTDLAEIVSRIEPVKPPLVDEESDYHTDYEEDALESALSDMETYSRYGEHTEGEETQATTVRNLFFTHV</sequence>
<dbReference type="CDD" id="cd07225">
    <property type="entry name" value="Pat_PNPLA6_PNPLA7"/>
    <property type="match status" value="1"/>
</dbReference>
<feature type="domain" description="Cyclic nucleotide-binding" evidence="19">
    <location>
        <begin position="521"/>
        <end position="626"/>
    </location>
</feature>
<evidence type="ECO:0000256" key="5">
    <source>
        <dbReference type="ARBA" id="ARBA00022692"/>
    </source>
</evidence>
<evidence type="ECO:0000256" key="3">
    <source>
        <dbReference type="ARBA" id="ARBA00013274"/>
    </source>
</evidence>
<keyword evidence="22" id="KW-1185">Reference proteome</keyword>
<keyword evidence="9 17" id="KW-0442">Lipid degradation</keyword>
<keyword evidence="10 18" id="KW-1133">Transmembrane helix</keyword>
<evidence type="ECO:0000256" key="14">
    <source>
        <dbReference type="ARBA" id="ARBA00048133"/>
    </source>
</evidence>
<evidence type="ECO:0000256" key="8">
    <source>
        <dbReference type="ARBA" id="ARBA00022824"/>
    </source>
</evidence>
<dbReference type="SUPFAM" id="SSF52151">
    <property type="entry name" value="FabD/lysophospholipase-like"/>
    <property type="match status" value="1"/>
</dbReference>
<dbReference type="Gene3D" id="3.40.1090.10">
    <property type="entry name" value="Cytosolic phospholipase A2 catalytic domain"/>
    <property type="match status" value="1"/>
</dbReference>